<dbReference type="AlphaFoldDB" id="A0A2M7QEY2"/>
<evidence type="ECO:0000256" key="2">
    <source>
        <dbReference type="ARBA" id="ARBA00022777"/>
    </source>
</evidence>
<dbReference type="GO" id="GO:0016301">
    <property type="term" value="F:kinase activity"/>
    <property type="evidence" value="ECO:0007669"/>
    <property type="project" value="UniProtKB-KW"/>
</dbReference>
<dbReference type="Pfam" id="PF00294">
    <property type="entry name" value="PfkB"/>
    <property type="match status" value="1"/>
</dbReference>
<name>A0A2M7QEY2_9BACT</name>
<dbReference type="InterPro" id="IPR011611">
    <property type="entry name" value="PfkB_dom"/>
</dbReference>
<keyword evidence="2" id="KW-0418">Kinase</keyword>
<evidence type="ECO:0000256" key="1">
    <source>
        <dbReference type="ARBA" id="ARBA00022679"/>
    </source>
</evidence>
<dbReference type="InterPro" id="IPR029056">
    <property type="entry name" value="Ribokinase-like"/>
</dbReference>
<dbReference type="Proteomes" id="UP000230108">
    <property type="component" value="Unassembled WGS sequence"/>
</dbReference>
<proteinExistence type="predicted"/>
<dbReference type="EMBL" id="PFLF01000012">
    <property type="protein sequence ID" value="PIY69467.1"/>
    <property type="molecule type" value="Genomic_DNA"/>
</dbReference>
<comment type="caution">
    <text evidence="4">The sequence shown here is derived from an EMBL/GenBank/DDBJ whole genome shotgun (WGS) entry which is preliminary data.</text>
</comment>
<reference evidence="5" key="1">
    <citation type="submission" date="2017-09" db="EMBL/GenBank/DDBJ databases">
        <title>Depth-based differentiation of microbial function through sediment-hosted aquifers and enrichment of novel symbionts in the deep terrestrial subsurface.</title>
        <authorList>
            <person name="Probst A.J."/>
            <person name="Ladd B."/>
            <person name="Jarett J.K."/>
            <person name="Geller-Mcgrath D.E."/>
            <person name="Sieber C.M.K."/>
            <person name="Emerson J.B."/>
            <person name="Anantharaman K."/>
            <person name="Thomas B.C."/>
            <person name="Malmstrom R."/>
            <person name="Stieglmeier M."/>
            <person name="Klingl A."/>
            <person name="Woyke T."/>
            <person name="Ryan C.M."/>
            <person name="Banfield J.F."/>
        </authorList>
    </citation>
    <scope>NUCLEOTIDE SEQUENCE [LARGE SCALE GENOMIC DNA]</scope>
</reference>
<gene>
    <name evidence="4" type="ORF">COY90_00445</name>
</gene>
<dbReference type="SUPFAM" id="SSF53613">
    <property type="entry name" value="Ribokinase-like"/>
    <property type="match status" value="1"/>
</dbReference>
<dbReference type="Gene3D" id="3.40.1190.20">
    <property type="match status" value="1"/>
</dbReference>
<protein>
    <recommendedName>
        <fullName evidence="3">Carbohydrate kinase PfkB domain-containing protein</fullName>
    </recommendedName>
</protein>
<evidence type="ECO:0000313" key="5">
    <source>
        <dbReference type="Proteomes" id="UP000230108"/>
    </source>
</evidence>
<feature type="domain" description="Carbohydrate kinase PfkB" evidence="3">
    <location>
        <begin position="32"/>
        <end position="326"/>
    </location>
</feature>
<dbReference type="InterPro" id="IPR002173">
    <property type="entry name" value="Carboh/pur_kinase_PfkB_CS"/>
</dbReference>
<dbReference type="PANTHER" id="PTHR10584:SF166">
    <property type="entry name" value="RIBOKINASE"/>
    <property type="match status" value="1"/>
</dbReference>
<dbReference type="PROSITE" id="PS00584">
    <property type="entry name" value="PFKB_KINASES_2"/>
    <property type="match status" value="1"/>
</dbReference>
<evidence type="ECO:0000313" key="4">
    <source>
        <dbReference type="EMBL" id="PIY69467.1"/>
    </source>
</evidence>
<accession>A0A2M7QEY2</accession>
<sequence>MKAYPNVIVTGSLSWDIIMDFPSNFIESVDRSKLHELNLNFVVSNLEKQMGGTATNIAYGVAQTLSLIREPVNSLTTKVSVAGGLGKDGKEHLAFFKKNKIDTKGIVMDKTRFSASGSVITDIKNNQIWGFYYGAGDKGKDVEFKKIVKRNDVMIISANHPQALLAAQRFAISHNIAYMYDVGMALGWIKDSDLRKGIRHAKWLIGNDFEVGTITKRLGKPTSWIVGQGVDVISTLGEKGVIYETNDKSQITNNKPALPAGRSNSNNKTIRIPSIKLKKVVDPTGAGDAWRGGFISSYCYGLDIVDCLAMGNAVASFAVETYGTINYKLRVTELRKRLRSINGLTY</sequence>
<evidence type="ECO:0000259" key="3">
    <source>
        <dbReference type="Pfam" id="PF00294"/>
    </source>
</evidence>
<dbReference type="PANTHER" id="PTHR10584">
    <property type="entry name" value="SUGAR KINASE"/>
    <property type="match status" value="1"/>
</dbReference>
<organism evidence="4 5">
    <name type="scientific">Candidatus Roizmanbacteria bacterium CG_4_10_14_0_8_um_filter_39_9</name>
    <dbReference type="NCBI Taxonomy" id="1974829"/>
    <lineage>
        <taxon>Bacteria</taxon>
        <taxon>Candidatus Roizmaniibacteriota</taxon>
    </lineage>
</organism>
<keyword evidence="1" id="KW-0808">Transferase</keyword>